<keyword evidence="1" id="KW-1133">Transmembrane helix</keyword>
<accession>A0AAD6MCY5</accession>
<evidence type="ECO:0000313" key="2">
    <source>
        <dbReference type="EMBL" id="KAJ6982754.1"/>
    </source>
</evidence>
<keyword evidence="1" id="KW-0472">Membrane</keyword>
<evidence type="ECO:0000256" key="1">
    <source>
        <dbReference type="SAM" id="Phobius"/>
    </source>
</evidence>
<keyword evidence="1" id="KW-0812">Transmembrane</keyword>
<dbReference type="EMBL" id="JAQIZT010000010">
    <property type="protein sequence ID" value="KAJ6982754.1"/>
    <property type="molecule type" value="Genomic_DNA"/>
</dbReference>
<dbReference type="AlphaFoldDB" id="A0AAD6MCY5"/>
<name>A0AAD6MCY5_9ROSI</name>
<proteinExistence type="predicted"/>
<feature type="transmembrane region" description="Helical" evidence="1">
    <location>
        <begin position="6"/>
        <end position="26"/>
    </location>
</feature>
<organism evidence="2 3">
    <name type="scientific">Populus alba x Populus x berolinensis</name>
    <dbReference type="NCBI Taxonomy" id="444605"/>
    <lineage>
        <taxon>Eukaryota</taxon>
        <taxon>Viridiplantae</taxon>
        <taxon>Streptophyta</taxon>
        <taxon>Embryophyta</taxon>
        <taxon>Tracheophyta</taxon>
        <taxon>Spermatophyta</taxon>
        <taxon>Magnoliopsida</taxon>
        <taxon>eudicotyledons</taxon>
        <taxon>Gunneridae</taxon>
        <taxon>Pentapetalae</taxon>
        <taxon>rosids</taxon>
        <taxon>fabids</taxon>
        <taxon>Malpighiales</taxon>
        <taxon>Salicaceae</taxon>
        <taxon>Saliceae</taxon>
        <taxon>Populus</taxon>
    </lineage>
</organism>
<comment type="caution">
    <text evidence="2">The sequence shown here is derived from an EMBL/GenBank/DDBJ whole genome shotgun (WGS) entry which is preliminary data.</text>
</comment>
<gene>
    <name evidence="2" type="ORF">NC653_025761</name>
</gene>
<evidence type="ECO:0000313" key="3">
    <source>
        <dbReference type="Proteomes" id="UP001164929"/>
    </source>
</evidence>
<reference evidence="2" key="1">
    <citation type="journal article" date="2023" name="Mol. Ecol. Resour.">
        <title>Chromosome-level genome assembly of a triploid poplar Populus alba 'Berolinensis'.</title>
        <authorList>
            <person name="Chen S."/>
            <person name="Yu Y."/>
            <person name="Wang X."/>
            <person name="Wang S."/>
            <person name="Zhang T."/>
            <person name="Zhou Y."/>
            <person name="He R."/>
            <person name="Meng N."/>
            <person name="Wang Y."/>
            <person name="Liu W."/>
            <person name="Liu Z."/>
            <person name="Liu J."/>
            <person name="Guo Q."/>
            <person name="Huang H."/>
            <person name="Sederoff R.R."/>
            <person name="Wang G."/>
            <person name="Qu G."/>
            <person name="Chen S."/>
        </authorList>
    </citation>
    <scope>NUCLEOTIDE SEQUENCE</scope>
    <source>
        <strain evidence="2">SC-2020</strain>
    </source>
</reference>
<keyword evidence="3" id="KW-1185">Reference proteome</keyword>
<protein>
    <submittedName>
        <fullName evidence="2">Uncharacterized protein</fullName>
    </submittedName>
</protein>
<dbReference type="Proteomes" id="UP001164929">
    <property type="component" value="Chromosome 10"/>
</dbReference>
<sequence>MAGAQPITAMCICIIFLAIIIPLNLISKKKKKGNNQSPFDHTSRKKYMQRTIQYFIWNSFVYINKYYLISSNHYNSICFANIVSLHLLEQHYITDIFSLLP</sequence>